<feature type="chain" id="PRO_5022889879" description="PEP-CTERM protein-sorting domain-containing protein" evidence="1">
    <location>
        <begin position="18"/>
        <end position="216"/>
    </location>
</feature>
<dbReference type="OrthoDB" id="302643at2"/>
<dbReference type="EMBL" id="SJPO01000001">
    <property type="protein sequence ID" value="TWT85854.1"/>
    <property type="molecule type" value="Genomic_DNA"/>
</dbReference>
<feature type="signal peptide" evidence="1">
    <location>
        <begin position="1"/>
        <end position="17"/>
    </location>
</feature>
<sequence length="216" mass="22716" precursor="true">MKSFAVLLLAAAWTANASAVSIFLSTSATDPSATRPMDLSTVGFPFDPIELFIWITPDPGAKINGASFDIVTTHPDKIQATAISVNNPLIFGTPAWQGAIKPGDLNTNGHLVDGTLAVAVTSQGINAQLDSLGLDSRNFGGSWNYGSLTIDVRDPRALELYELYAAPNAVNPFTVEGQGAVPFEAPRFLVYLSPEPAAAALACLAVTGALGFRRRP</sequence>
<gene>
    <name evidence="2" type="ORF">Pla123a_06610</name>
</gene>
<evidence type="ECO:0008006" key="4">
    <source>
        <dbReference type="Google" id="ProtNLM"/>
    </source>
</evidence>
<organism evidence="2 3">
    <name type="scientific">Posidoniimonas polymericola</name>
    <dbReference type="NCBI Taxonomy" id="2528002"/>
    <lineage>
        <taxon>Bacteria</taxon>
        <taxon>Pseudomonadati</taxon>
        <taxon>Planctomycetota</taxon>
        <taxon>Planctomycetia</taxon>
        <taxon>Pirellulales</taxon>
        <taxon>Lacipirellulaceae</taxon>
        <taxon>Posidoniimonas</taxon>
    </lineage>
</organism>
<dbReference type="RefSeq" id="WP_146584083.1">
    <property type="nucleotide sequence ID" value="NZ_SJPO01000001.1"/>
</dbReference>
<evidence type="ECO:0000256" key="1">
    <source>
        <dbReference type="SAM" id="SignalP"/>
    </source>
</evidence>
<proteinExistence type="predicted"/>
<name>A0A5C5ZER4_9BACT</name>
<keyword evidence="3" id="KW-1185">Reference proteome</keyword>
<keyword evidence="1" id="KW-0732">Signal</keyword>
<reference evidence="2 3" key="1">
    <citation type="submission" date="2019-02" db="EMBL/GenBank/DDBJ databases">
        <title>Deep-cultivation of Planctomycetes and their phenomic and genomic characterization uncovers novel biology.</title>
        <authorList>
            <person name="Wiegand S."/>
            <person name="Jogler M."/>
            <person name="Boedeker C."/>
            <person name="Pinto D."/>
            <person name="Vollmers J."/>
            <person name="Rivas-Marin E."/>
            <person name="Kohn T."/>
            <person name="Peeters S.H."/>
            <person name="Heuer A."/>
            <person name="Rast P."/>
            <person name="Oberbeckmann S."/>
            <person name="Bunk B."/>
            <person name="Jeske O."/>
            <person name="Meyerdierks A."/>
            <person name="Storesund J.E."/>
            <person name="Kallscheuer N."/>
            <person name="Luecker S."/>
            <person name="Lage O.M."/>
            <person name="Pohl T."/>
            <person name="Merkel B.J."/>
            <person name="Hornburger P."/>
            <person name="Mueller R.-W."/>
            <person name="Bruemmer F."/>
            <person name="Labrenz M."/>
            <person name="Spormann A.M."/>
            <person name="Op Den Camp H."/>
            <person name="Overmann J."/>
            <person name="Amann R."/>
            <person name="Jetten M.S.M."/>
            <person name="Mascher T."/>
            <person name="Medema M.H."/>
            <person name="Devos D.P."/>
            <person name="Kaster A.-K."/>
            <person name="Ovreas L."/>
            <person name="Rohde M."/>
            <person name="Galperin M.Y."/>
            <person name="Jogler C."/>
        </authorList>
    </citation>
    <scope>NUCLEOTIDE SEQUENCE [LARGE SCALE GENOMIC DNA]</scope>
    <source>
        <strain evidence="2 3">Pla123a</strain>
    </source>
</reference>
<comment type="caution">
    <text evidence="2">The sequence shown here is derived from an EMBL/GenBank/DDBJ whole genome shotgun (WGS) entry which is preliminary data.</text>
</comment>
<evidence type="ECO:0000313" key="2">
    <source>
        <dbReference type="EMBL" id="TWT85854.1"/>
    </source>
</evidence>
<evidence type="ECO:0000313" key="3">
    <source>
        <dbReference type="Proteomes" id="UP000318478"/>
    </source>
</evidence>
<accession>A0A5C5ZER4</accession>
<dbReference type="AlphaFoldDB" id="A0A5C5ZER4"/>
<dbReference type="Proteomes" id="UP000318478">
    <property type="component" value="Unassembled WGS sequence"/>
</dbReference>
<protein>
    <recommendedName>
        <fullName evidence="4">PEP-CTERM protein-sorting domain-containing protein</fullName>
    </recommendedName>
</protein>